<evidence type="ECO:0000313" key="2">
    <source>
        <dbReference type="Proteomes" id="UP001142592"/>
    </source>
</evidence>
<gene>
    <name evidence="1" type="ORF">OQZ29_21115</name>
</gene>
<dbReference type="Proteomes" id="UP001142592">
    <property type="component" value="Unassembled WGS sequence"/>
</dbReference>
<keyword evidence="2" id="KW-1185">Reference proteome</keyword>
<reference evidence="1" key="1">
    <citation type="submission" date="2022-11" db="EMBL/GenBank/DDBJ databases">
        <authorList>
            <person name="Graham C."/>
            <person name="Newman J.D."/>
        </authorList>
    </citation>
    <scope>NUCLEOTIDE SEQUENCE</scope>
    <source>
        <strain evidence="1">DSM 19486</strain>
    </source>
</reference>
<evidence type="ECO:0000313" key="1">
    <source>
        <dbReference type="EMBL" id="MCX3267276.1"/>
    </source>
</evidence>
<organism evidence="1 2">
    <name type="scientific">Pedobacter agri</name>
    <dbReference type="NCBI Taxonomy" id="454586"/>
    <lineage>
        <taxon>Bacteria</taxon>
        <taxon>Pseudomonadati</taxon>
        <taxon>Bacteroidota</taxon>
        <taxon>Sphingobacteriia</taxon>
        <taxon>Sphingobacteriales</taxon>
        <taxon>Sphingobacteriaceae</taxon>
        <taxon>Pedobacter</taxon>
    </lineage>
</organism>
<dbReference type="AlphaFoldDB" id="A0A9X3DJF2"/>
<name>A0A9X3DJF2_9SPHI</name>
<dbReference type="EMBL" id="JAPJUH010000007">
    <property type="protein sequence ID" value="MCX3267276.1"/>
    <property type="molecule type" value="Genomic_DNA"/>
</dbReference>
<dbReference type="RefSeq" id="WP_010600397.1">
    <property type="nucleotide sequence ID" value="NZ_JAPJUH010000007.1"/>
</dbReference>
<protein>
    <submittedName>
        <fullName evidence="1">Aldehyde dehydrogenase</fullName>
    </submittedName>
</protein>
<sequence>MSYDLAIWKRSDRTKTAMLFECYDAIIEENSHTAMEFFNEDEFLNGFEEEFGKRQKGYFGKEIDDCPFLFSTGTGEFGNWVLMHLNSSTQQITSNKIIAMALKHGLMVYDPQRKAVWGNKRPVKKIS</sequence>
<comment type="caution">
    <text evidence="1">The sequence shown here is derived from an EMBL/GenBank/DDBJ whole genome shotgun (WGS) entry which is preliminary data.</text>
</comment>
<accession>A0A9X3DJF2</accession>
<proteinExistence type="predicted"/>